<feature type="region of interest" description="Disordered" evidence="3">
    <location>
        <begin position="150"/>
        <end position="203"/>
    </location>
</feature>
<feature type="compositionally biased region" description="Low complexity" evidence="3">
    <location>
        <begin position="523"/>
        <end position="539"/>
    </location>
</feature>
<feature type="region of interest" description="Disordered" evidence="3">
    <location>
        <begin position="422"/>
        <end position="460"/>
    </location>
</feature>
<evidence type="ECO:0000313" key="4">
    <source>
        <dbReference type="EMBL" id="KAF0024909.1"/>
    </source>
</evidence>
<gene>
    <name evidence="4" type="ORF">F2P81_021790</name>
</gene>
<feature type="compositionally biased region" description="Polar residues" evidence="3">
    <location>
        <begin position="491"/>
        <end position="500"/>
    </location>
</feature>
<dbReference type="PANTHER" id="PTHR15919">
    <property type="entry name" value="DAPPER-RELATED"/>
    <property type="match status" value="1"/>
</dbReference>
<dbReference type="EMBL" id="VEVO01000020">
    <property type="protein sequence ID" value="KAF0024909.1"/>
    <property type="molecule type" value="Genomic_DNA"/>
</dbReference>
<evidence type="ECO:0000313" key="5">
    <source>
        <dbReference type="Proteomes" id="UP000438429"/>
    </source>
</evidence>
<dbReference type="PANTHER" id="PTHR15919:SF1">
    <property type="entry name" value="DAPPER HOMOLOG 3"/>
    <property type="match status" value="1"/>
</dbReference>
<feature type="compositionally biased region" description="Low complexity" evidence="3">
    <location>
        <begin position="635"/>
        <end position="650"/>
    </location>
</feature>
<dbReference type="Pfam" id="PF15268">
    <property type="entry name" value="Dapper"/>
    <property type="match status" value="1"/>
</dbReference>
<dbReference type="AlphaFoldDB" id="A0A6A4RX60"/>
<feature type="compositionally biased region" description="Polar residues" evidence="3">
    <location>
        <begin position="159"/>
        <end position="185"/>
    </location>
</feature>
<reference evidence="4 5" key="1">
    <citation type="submission" date="2019-06" db="EMBL/GenBank/DDBJ databases">
        <title>Draft genomes of female and male turbot (Scophthalmus maximus).</title>
        <authorList>
            <person name="Xu H."/>
            <person name="Xu X.-W."/>
            <person name="Shao C."/>
            <person name="Chen S."/>
        </authorList>
    </citation>
    <scope>NUCLEOTIDE SEQUENCE [LARGE SCALE GENOMIC DNA]</scope>
    <source>
        <strain evidence="4">Ysfricsl-2016a</strain>
        <tissue evidence="4">Blood</tissue>
    </source>
</reference>
<proteinExistence type="inferred from homology"/>
<comment type="caution">
    <text evidence="4">The sequence shown here is derived from an EMBL/GenBank/DDBJ whole genome shotgun (WGS) entry which is preliminary data.</text>
</comment>
<evidence type="ECO:0000256" key="1">
    <source>
        <dbReference type="ARBA" id="ARBA00010807"/>
    </source>
</evidence>
<protein>
    <submittedName>
        <fullName evidence="4">Uncharacterized protein</fullName>
    </submittedName>
</protein>
<feature type="region of interest" description="Disordered" evidence="3">
    <location>
        <begin position="482"/>
        <end position="681"/>
    </location>
</feature>
<feature type="compositionally biased region" description="Basic and acidic residues" evidence="3">
    <location>
        <begin position="192"/>
        <end position="203"/>
    </location>
</feature>
<feature type="compositionally biased region" description="Low complexity" evidence="3">
    <location>
        <begin position="661"/>
        <end position="672"/>
    </location>
</feature>
<feature type="compositionally biased region" description="Basic and acidic residues" evidence="3">
    <location>
        <begin position="603"/>
        <end position="634"/>
    </location>
</feature>
<organism evidence="4 5">
    <name type="scientific">Scophthalmus maximus</name>
    <name type="common">Turbot</name>
    <name type="synonym">Psetta maxima</name>
    <dbReference type="NCBI Taxonomy" id="52904"/>
    <lineage>
        <taxon>Eukaryota</taxon>
        <taxon>Metazoa</taxon>
        <taxon>Chordata</taxon>
        <taxon>Craniata</taxon>
        <taxon>Vertebrata</taxon>
        <taxon>Euteleostomi</taxon>
        <taxon>Actinopterygii</taxon>
        <taxon>Neopterygii</taxon>
        <taxon>Teleostei</taxon>
        <taxon>Neoteleostei</taxon>
        <taxon>Acanthomorphata</taxon>
        <taxon>Carangaria</taxon>
        <taxon>Pleuronectiformes</taxon>
        <taxon>Pleuronectoidei</taxon>
        <taxon>Scophthalmidae</taxon>
        <taxon>Scophthalmus</taxon>
    </lineage>
</organism>
<dbReference type="GO" id="GO:0090090">
    <property type="term" value="P:negative regulation of canonical Wnt signaling pathway"/>
    <property type="evidence" value="ECO:0007669"/>
    <property type="project" value="TreeGrafter"/>
</dbReference>
<feature type="compositionally biased region" description="Basic and acidic residues" evidence="3">
    <location>
        <begin position="501"/>
        <end position="513"/>
    </location>
</feature>
<evidence type="ECO:0000256" key="2">
    <source>
        <dbReference type="ARBA" id="ARBA00023054"/>
    </source>
</evidence>
<sequence length="713" mass="79296">MEAERSRNKKRLEASLAGLCELELLKQRQECRVLSALCLGDSTVTGRPPWGTRRSARCALDASDCNASHASGPGLQICIHYKADLAYHNSTTSTRQHLNRKHPVFASSSQSRPRHLNSLHCTPWGIKSSLEQQVAELKVNTEVKSAELRPDLEDKRLNSGETLVTRQNGSLESNYNPLSPRSLSATEGTGETETRESWHSDTRRKATVTDVLREMKDVNSSLEDCQQAQKLETYIFGLIQCRALPIRPSKPHTSLTHYARAVTVVRQSSLCCKEEQHSPKQVSVQLISTLSHCSEGTVPKVYHNPDQEHYLELELNEEEVPPPYHHHLLQSVQYQPRFIRKPMQASMVSMSGSTSPDYTSCSMLQANKDSNNSETDSPQHFLNYQAVPVHSKPHHPPSLDEQLVNAEYIPANPCRASTRAFAHHHSNPHKGSGVPKPNKSMFSPEQSHHNEEQQPTVSQILPSRCRGGAKKCHLSEDRICASRKTGKKAGRSQSGNSQQRVPERKYNTVERDGGGSGSGGRGSCNSQSRSKKQQQGSGSYRRWQSSLELSQDEADQPPMQPPMQGSSASNQSDQCARKTLKSRSSHASHAYPHRNHHHPQSQHHQDMECHLERDKVPLCKPSEDYPHQGRRESESSMSEADSPDSSSLSSDSDESGGLVWPQQLPPQLSLPSPLAPPGATMQPKAFVKIKASHALKKKILRFRTGSLKVMTTV</sequence>
<feature type="compositionally biased region" description="Basic residues" evidence="3">
    <location>
        <begin position="578"/>
        <end position="601"/>
    </location>
</feature>
<dbReference type="Proteomes" id="UP000438429">
    <property type="component" value="Unassembled WGS sequence"/>
</dbReference>
<dbReference type="InterPro" id="IPR024843">
    <property type="entry name" value="Dapper"/>
</dbReference>
<evidence type="ECO:0000256" key="3">
    <source>
        <dbReference type="SAM" id="MobiDB-lite"/>
    </source>
</evidence>
<name>A0A6A4RX60_SCOMX</name>
<feature type="compositionally biased region" description="Polar residues" evidence="3">
    <location>
        <begin position="565"/>
        <end position="574"/>
    </location>
</feature>
<dbReference type="GO" id="GO:0005737">
    <property type="term" value="C:cytoplasm"/>
    <property type="evidence" value="ECO:0007669"/>
    <property type="project" value="TreeGrafter"/>
</dbReference>
<accession>A0A6A4RX60</accession>
<feature type="region of interest" description="Disordered" evidence="3">
    <location>
        <begin position="348"/>
        <end position="378"/>
    </location>
</feature>
<keyword evidence="2" id="KW-0175">Coiled coil</keyword>
<comment type="similarity">
    <text evidence="1">Belongs to the dapper family.</text>
</comment>